<evidence type="ECO:0000313" key="4">
    <source>
        <dbReference type="Proteomes" id="UP000632774"/>
    </source>
</evidence>
<dbReference type="Proteomes" id="UP000632774">
    <property type="component" value="Unassembled WGS sequence"/>
</dbReference>
<gene>
    <name evidence="3" type="ORF">IRJ18_16870</name>
</gene>
<keyword evidence="1" id="KW-0808">Transferase</keyword>
<organism evidence="3 4">
    <name type="scientific">Mucilaginibacter boryungensis</name>
    <dbReference type="NCBI Taxonomy" id="768480"/>
    <lineage>
        <taxon>Bacteria</taxon>
        <taxon>Pseudomonadati</taxon>
        <taxon>Bacteroidota</taxon>
        <taxon>Sphingobacteriia</taxon>
        <taxon>Sphingobacteriales</taxon>
        <taxon>Sphingobacteriaceae</taxon>
        <taxon>Mucilaginibacter</taxon>
    </lineage>
</organism>
<reference evidence="3 4" key="1">
    <citation type="submission" date="2020-10" db="EMBL/GenBank/DDBJ databases">
        <title>Mucilaginibacter mali sp. nov., isolated from rhizosphere soil of apple orchard.</title>
        <authorList>
            <person name="Lee J.-S."/>
            <person name="Kim H.S."/>
            <person name="Kim J.-S."/>
        </authorList>
    </citation>
    <scope>NUCLEOTIDE SEQUENCE [LARGE SCALE GENOMIC DNA]</scope>
    <source>
        <strain evidence="3 4">KCTC 23157</strain>
    </source>
</reference>
<dbReference type="PANTHER" id="PTHR11712">
    <property type="entry name" value="POLYKETIDE SYNTHASE-RELATED"/>
    <property type="match status" value="1"/>
</dbReference>
<dbReference type="EMBL" id="JADFFM010000002">
    <property type="protein sequence ID" value="MBE9668045.1"/>
    <property type="molecule type" value="Genomic_DNA"/>
</dbReference>
<sequence length="354" mass="39159">MKAYIRSASAISAQNTFGDQPFLTDVVKYETTRLKAIEPDYKEFIDPKLIRRMSHVIKMGVAAAMDCLKKANVEQPDAIITGTAFGIMEDTVTFLTRIVEMHEEMLPPTAFIQSTHNTVAAQIALMLKCHNYNNTFVHKGVSFENALLDGLMLLNEGEASDVLVGGIDEMIDTSFTVLTRLGLYKRKPVSNLDLYKERSKGTIGGEGAAFFVLSDQPGESCLAELSGLKTFYNSDIDFDATEEIGGFLNENNLTVADVDLIITGKNGDIKNDEPYQKLKAGIFSSTPCANYKHLSGEYPTSSSFALWLAANIIKKQEVPAILLEGDRVVEPPRKVLIYNRYQNKYHALMLVSAC</sequence>
<proteinExistence type="predicted"/>
<evidence type="ECO:0000259" key="2">
    <source>
        <dbReference type="Pfam" id="PF13723"/>
    </source>
</evidence>
<protein>
    <submittedName>
        <fullName evidence="3">Beta-ketoacyl synthase chain length factor</fullName>
    </submittedName>
</protein>
<name>A0ABR9XLC9_9SPHI</name>
<dbReference type="InterPro" id="IPR000794">
    <property type="entry name" value="Beta-ketoacyl_synthase"/>
</dbReference>
<dbReference type="Pfam" id="PF13723">
    <property type="entry name" value="Ketoacyl-synt_2"/>
    <property type="match status" value="1"/>
</dbReference>
<dbReference type="SUPFAM" id="SSF53901">
    <property type="entry name" value="Thiolase-like"/>
    <property type="match status" value="1"/>
</dbReference>
<dbReference type="Gene3D" id="3.40.47.10">
    <property type="match status" value="1"/>
</dbReference>
<comment type="caution">
    <text evidence="3">The sequence shown here is derived from an EMBL/GenBank/DDBJ whole genome shotgun (WGS) entry which is preliminary data.</text>
</comment>
<dbReference type="InterPro" id="IPR016039">
    <property type="entry name" value="Thiolase-like"/>
</dbReference>
<feature type="domain" description="Beta-ketoacyl synthase-like N-terminal" evidence="2">
    <location>
        <begin position="43"/>
        <end position="178"/>
    </location>
</feature>
<evidence type="ECO:0000313" key="3">
    <source>
        <dbReference type="EMBL" id="MBE9668045.1"/>
    </source>
</evidence>
<accession>A0ABR9XLC9</accession>
<dbReference type="PANTHER" id="PTHR11712:SF336">
    <property type="entry name" value="3-OXOACYL-[ACYL-CARRIER-PROTEIN] SYNTHASE, MITOCHONDRIAL"/>
    <property type="match status" value="1"/>
</dbReference>
<evidence type="ECO:0000256" key="1">
    <source>
        <dbReference type="ARBA" id="ARBA00022679"/>
    </source>
</evidence>
<keyword evidence="4" id="KW-1185">Reference proteome</keyword>
<dbReference type="InterPro" id="IPR014030">
    <property type="entry name" value="Ketoacyl_synth_N"/>
</dbReference>